<dbReference type="AlphaFoldDB" id="A0A9P6CMD9"/>
<gene>
    <name evidence="1" type="ORF">BDZ94DRAFT_1234522</name>
</gene>
<reference evidence="1" key="1">
    <citation type="submission" date="2020-11" db="EMBL/GenBank/DDBJ databases">
        <authorList>
            <consortium name="DOE Joint Genome Institute"/>
            <person name="Ahrendt S."/>
            <person name="Riley R."/>
            <person name="Andreopoulos W."/>
            <person name="Labutti K."/>
            <person name="Pangilinan J."/>
            <person name="Ruiz-Duenas F.J."/>
            <person name="Barrasa J.M."/>
            <person name="Sanchez-Garcia M."/>
            <person name="Camarero S."/>
            <person name="Miyauchi S."/>
            <person name="Serrano A."/>
            <person name="Linde D."/>
            <person name="Babiker R."/>
            <person name="Drula E."/>
            <person name="Ayuso-Fernandez I."/>
            <person name="Pacheco R."/>
            <person name="Padilla G."/>
            <person name="Ferreira P."/>
            <person name="Barriuso J."/>
            <person name="Kellner H."/>
            <person name="Castanera R."/>
            <person name="Alfaro M."/>
            <person name="Ramirez L."/>
            <person name="Pisabarro A.G."/>
            <person name="Kuo A."/>
            <person name="Tritt A."/>
            <person name="Lipzen A."/>
            <person name="He G."/>
            <person name="Yan M."/>
            <person name="Ng V."/>
            <person name="Cullen D."/>
            <person name="Martin F."/>
            <person name="Rosso M.-N."/>
            <person name="Henrissat B."/>
            <person name="Hibbett D."/>
            <person name="Martinez A.T."/>
            <person name="Grigoriev I.V."/>
        </authorList>
    </citation>
    <scope>NUCLEOTIDE SEQUENCE</scope>
    <source>
        <strain evidence="1">CBS 247.69</strain>
    </source>
</reference>
<evidence type="ECO:0000313" key="1">
    <source>
        <dbReference type="EMBL" id="KAF9465623.1"/>
    </source>
</evidence>
<keyword evidence="2" id="KW-1185">Reference proteome</keyword>
<dbReference type="EMBL" id="MU150246">
    <property type="protein sequence ID" value="KAF9465623.1"/>
    <property type="molecule type" value="Genomic_DNA"/>
</dbReference>
<protein>
    <submittedName>
        <fullName evidence="1">Uncharacterized protein</fullName>
    </submittedName>
</protein>
<accession>A0A9P6CMD9</accession>
<dbReference type="Proteomes" id="UP000807353">
    <property type="component" value="Unassembled WGS sequence"/>
</dbReference>
<organism evidence="1 2">
    <name type="scientific">Collybia nuda</name>
    <dbReference type="NCBI Taxonomy" id="64659"/>
    <lineage>
        <taxon>Eukaryota</taxon>
        <taxon>Fungi</taxon>
        <taxon>Dikarya</taxon>
        <taxon>Basidiomycota</taxon>
        <taxon>Agaricomycotina</taxon>
        <taxon>Agaricomycetes</taxon>
        <taxon>Agaricomycetidae</taxon>
        <taxon>Agaricales</taxon>
        <taxon>Tricholomatineae</taxon>
        <taxon>Clitocybaceae</taxon>
        <taxon>Collybia</taxon>
    </lineage>
</organism>
<comment type="caution">
    <text evidence="1">The sequence shown here is derived from an EMBL/GenBank/DDBJ whole genome shotgun (WGS) entry which is preliminary data.</text>
</comment>
<evidence type="ECO:0000313" key="2">
    <source>
        <dbReference type="Proteomes" id="UP000807353"/>
    </source>
</evidence>
<name>A0A9P6CMD9_9AGAR</name>
<sequence length="210" mass="24018">MGKQMGNQVKKSLHGISHKQGNTDMASALTKNHIGIIATRILRTDPPYWAVPRGLMWTMFMTRDHLVSIPVESSETHHIYFMEPNMDRWILIGIEWHWYMNDKSQSGLLPLETYQTIKLSPASIKNATFVLHYMPQDNINLKINKDLKEAVKDNIPAVMGNVLVVKQGVDGHVTDMRDDNIGLILETRSFQIPAASNLILRKNQEYHMTI</sequence>
<proteinExistence type="predicted"/>